<feature type="domain" description="NADP-dependent oxidoreductase" evidence="1">
    <location>
        <begin position="78"/>
        <end position="105"/>
    </location>
</feature>
<proteinExistence type="predicted"/>
<dbReference type="SUPFAM" id="SSF51430">
    <property type="entry name" value="NAD(P)-linked oxidoreductase"/>
    <property type="match status" value="1"/>
</dbReference>
<dbReference type="PANTHER" id="PTHR43312">
    <property type="entry name" value="D-THREO-ALDOSE 1-DEHYDROGENASE"/>
    <property type="match status" value="1"/>
</dbReference>
<dbReference type="InterPro" id="IPR023210">
    <property type="entry name" value="NADP_OxRdtase_dom"/>
</dbReference>
<dbReference type="Pfam" id="PF00248">
    <property type="entry name" value="Aldo_ket_red"/>
    <property type="match status" value="1"/>
</dbReference>
<evidence type="ECO:0000259" key="1">
    <source>
        <dbReference type="Pfam" id="PF00248"/>
    </source>
</evidence>
<dbReference type="Gene3D" id="3.20.20.100">
    <property type="entry name" value="NADP-dependent oxidoreductase domain"/>
    <property type="match status" value="1"/>
</dbReference>
<feature type="non-terminal residue" evidence="2">
    <location>
        <position position="105"/>
    </location>
</feature>
<evidence type="ECO:0000313" key="2">
    <source>
        <dbReference type="EMBL" id="MBC8363264.1"/>
    </source>
</evidence>
<dbReference type="EMBL" id="JACNJH010000281">
    <property type="protein sequence ID" value="MBC8363264.1"/>
    <property type="molecule type" value="Genomic_DNA"/>
</dbReference>
<gene>
    <name evidence="2" type="ORF">H8E23_17925</name>
</gene>
<accession>A0A8J6TNQ6</accession>
<dbReference type="Proteomes" id="UP000603434">
    <property type="component" value="Unassembled WGS sequence"/>
</dbReference>
<dbReference type="AlphaFoldDB" id="A0A8J6TNQ6"/>
<dbReference type="PANTHER" id="PTHR43312:SF1">
    <property type="entry name" value="NADP-DEPENDENT OXIDOREDUCTASE DOMAIN-CONTAINING PROTEIN"/>
    <property type="match status" value="1"/>
</dbReference>
<evidence type="ECO:0000313" key="3">
    <source>
        <dbReference type="Proteomes" id="UP000603434"/>
    </source>
</evidence>
<reference evidence="2 3" key="1">
    <citation type="submission" date="2020-08" db="EMBL/GenBank/DDBJ databases">
        <title>Bridging the membrane lipid divide: bacteria of the FCB group superphylum have the potential to synthesize archaeal ether lipids.</title>
        <authorList>
            <person name="Villanueva L."/>
            <person name="Von Meijenfeldt F.A.B."/>
            <person name="Westbye A.B."/>
            <person name="Yadav S."/>
            <person name="Hopmans E.C."/>
            <person name="Dutilh B.E."/>
            <person name="Sinninghe Damste J.S."/>
        </authorList>
    </citation>
    <scope>NUCLEOTIDE SEQUENCE [LARGE SCALE GENOMIC DNA]</scope>
    <source>
        <strain evidence="2">NIOZ-UU30</strain>
    </source>
</reference>
<dbReference type="InterPro" id="IPR036812">
    <property type="entry name" value="NAD(P)_OxRdtase_dom_sf"/>
</dbReference>
<protein>
    <submittedName>
        <fullName evidence="2">Aldo/keto reductase</fullName>
    </submittedName>
</protein>
<sequence length="105" mass="11496">MTPKKLTRRRFLKDLTLTCTCSSLYVQTLAAGGAWGKTHQGTGSKDTAAMEYRTLGKTGLKVSALSFGVMRLTEPAVLFQALDMGINYFDTAHVYQNGNNEKMLG</sequence>
<organism evidence="2 3">
    <name type="scientific">Candidatus Desulfatibia profunda</name>
    <dbReference type="NCBI Taxonomy" id="2841695"/>
    <lineage>
        <taxon>Bacteria</taxon>
        <taxon>Pseudomonadati</taxon>
        <taxon>Thermodesulfobacteriota</taxon>
        <taxon>Desulfobacteria</taxon>
        <taxon>Desulfobacterales</taxon>
        <taxon>Desulfobacterales incertae sedis</taxon>
        <taxon>Candidatus Desulfatibia</taxon>
    </lineage>
</organism>
<dbReference type="InterPro" id="IPR053135">
    <property type="entry name" value="AKR2_Oxidoreductase"/>
</dbReference>
<name>A0A8J6TNQ6_9BACT</name>
<comment type="caution">
    <text evidence="2">The sequence shown here is derived from an EMBL/GenBank/DDBJ whole genome shotgun (WGS) entry which is preliminary data.</text>
</comment>